<dbReference type="GO" id="GO:0009236">
    <property type="term" value="P:cobalamin biosynthetic process"/>
    <property type="evidence" value="ECO:0007669"/>
    <property type="project" value="UniProtKB-UniPathway"/>
</dbReference>
<dbReference type="EMBL" id="SNAA01000024">
    <property type="protein sequence ID" value="TDL74945.1"/>
    <property type="molecule type" value="Genomic_DNA"/>
</dbReference>
<keyword evidence="2" id="KW-1185">Reference proteome</keyword>
<evidence type="ECO:0000313" key="2">
    <source>
        <dbReference type="Proteomes" id="UP000295701"/>
    </source>
</evidence>
<accession>A0A4R5ZXE9</accession>
<comment type="caution">
    <text evidence="1">The sequence shown here is derived from an EMBL/GenBank/DDBJ whole genome shotgun (WGS) entry which is preliminary data.</text>
</comment>
<dbReference type="AlphaFoldDB" id="A0A4R5ZXE9"/>
<dbReference type="GO" id="GO:0008818">
    <property type="term" value="F:cobalamin 5'-phosphate synthase activity"/>
    <property type="evidence" value="ECO:0007669"/>
    <property type="project" value="InterPro"/>
</dbReference>
<dbReference type="UniPathway" id="UPA00148">
    <property type="reaction ID" value="UER00238"/>
</dbReference>
<proteinExistence type="predicted"/>
<evidence type="ECO:0000313" key="1">
    <source>
        <dbReference type="EMBL" id="TDL74945.1"/>
    </source>
</evidence>
<keyword evidence="1" id="KW-0808">Transferase</keyword>
<sequence length="73" mass="6695">AVGRGRAALSAALGAAALLALGGPGIAALLAGAVAVAALALVARRQIGGQTGDVLGAAQQLGEIAILVTLAAA</sequence>
<feature type="non-terminal residue" evidence="1">
    <location>
        <position position="1"/>
    </location>
</feature>
<organism evidence="1 2">
    <name type="scientific">Palleronia sediminis</name>
    <dbReference type="NCBI Taxonomy" id="2547833"/>
    <lineage>
        <taxon>Bacteria</taxon>
        <taxon>Pseudomonadati</taxon>
        <taxon>Pseudomonadota</taxon>
        <taxon>Alphaproteobacteria</taxon>
        <taxon>Rhodobacterales</taxon>
        <taxon>Roseobacteraceae</taxon>
        <taxon>Palleronia</taxon>
    </lineage>
</organism>
<gene>
    <name evidence="1" type="ORF">E2L08_15775</name>
</gene>
<dbReference type="Pfam" id="PF02654">
    <property type="entry name" value="CobS"/>
    <property type="match status" value="1"/>
</dbReference>
<dbReference type="InterPro" id="IPR003805">
    <property type="entry name" value="CobS"/>
</dbReference>
<dbReference type="Proteomes" id="UP000295701">
    <property type="component" value="Unassembled WGS sequence"/>
</dbReference>
<protein>
    <submittedName>
        <fullName evidence="1">Adenosylcobinamide-GDP ribazoletransferase</fullName>
    </submittedName>
</protein>
<reference evidence="1 2" key="1">
    <citation type="submission" date="2019-03" db="EMBL/GenBank/DDBJ databases">
        <title>Primorskyibacter sp. SS33 isolated from sediments.</title>
        <authorList>
            <person name="Xunke S."/>
        </authorList>
    </citation>
    <scope>NUCLEOTIDE SEQUENCE [LARGE SCALE GENOMIC DNA]</scope>
    <source>
        <strain evidence="1 2">SS33</strain>
    </source>
</reference>
<dbReference type="RefSeq" id="WP_206077028.1">
    <property type="nucleotide sequence ID" value="NZ_SNAA01000024.1"/>
</dbReference>
<name>A0A4R5ZXE9_9RHOB</name>
<dbReference type="GO" id="GO:0051073">
    <property type="term" value="F:adenosylcobinamide-GDP ribazoletransferase activity"/>
    <property type="evidence" value="ECO:0007669"/>
    <property type="project" value="InterPro"/>
</dbReference>